<dbReference type="NCBIfam" id="TIGR01446">
    <property type="entry name" value="DnaD_dom"/>
    <property type="match status" value="1"/>
</dbReference>
<evidence type="ECO:0000259" key="4">
    <source>
        <dbReference type="Pfam" id="PF19808"/>
    </source>
</evidence>
<comment type="caution">
    <text evidence="5">The sequence shown here is derived from an EMBL/GenBank/DDBJ whole genome shotgun (WGS) entry which is preliminary data.</text>
</comment>
<sequence length="227" mass="26720">MVNSFTIYKEYYELITLLSEREQQELLLAITKYMFEDIEPTLNSKQTKIFNNLKRPLDKSKEQSKRKRNKNQTETKKNPKENQTETKKNPKENQSSNQTETHQDVPVTVNVNVNVKDSYSYLEEQFGRTLSPVEYKLISKWRSWFSDDVINYAIDKTIKNGARALSYTEAIINSWHDKGFKTLRECELEDKSKSMKEHMPEAYKDVKSIRASDDEVKKLEEALSEID</sequence>
<dbReference type="AlphaFoldDB" id="A0A9D1CYG7"/>
<reference evidence="5" key="1">
    <citation type="submission" date="2020-10" db="EMBL/GenBank/DDBJ databases">
        <authorList>
            <person name="Gilroy R."/>
        </authorList>
    </citation>
    <scope>NUCLEOTIDE SEQUENCE</scope>
    <source>
        <strain evidence="5">CHK147-3167</strain>
    </source>
</reference>
<reference evidence="5" key="2">
    <citation type="journal article" date="2021" name="PeerJ">
        <title>Extensive microbial diversity within the chicken gut microbiome revealed by metagenomics and culture.</title>
        <authorList>
            <person name="Gilroy R."/>
            <person name="Ravi A."/>
            <person name="Getino M."/>
            <person name="Pursley I."/>
            <person name="Horton D.L."/>
            <person name="Alikhan N.F."/>
            <person name="Baker D."/>
            <person name="Gharbi K."/>
            <person name="Hall N."/>
            <person name="Watson M."/>
            <person name="Adriaenssens E.M."/>
            <person name="Foster-Nyarko E."/>
            <person name="Jarju S."/>
            <person name="Secka A."/>
            <person name="Antonio M."/>
            <person name="Oren A."/>
            <person name="Chaudhuri R.R."/>
            <person name="La Ragione R."/>
            <person name="Hildebrand F."/>
            <person name="Pallen M.J."/>
        </authorList>
    </citation>
    <scope>NUCLEOTIDE SEQUENCE</scope>
    <source>
        <strain evidence="5">CHK147-3167</strain>
    </source>
</reference>
<dbReference type="InterPro" id="IPR053162">
    <property type="entry name" value="DnaD"/>
</dbReference>
<dbReference type="InterPro" id="IPR006343">
    <property type="entry name" value="DnaB/C_C"/>
</dbReference>
<accession>A0A9D1CYG7</accession>
<evidence type="ECO:0000256" key="2">
    <source>
        <dbReference type="SAM" id="MobiDB-lite"/>
    </source>
</evidence>
<evidence type="ECO:0000256" key="1">
    <source>
        <dbReference type="ARBA" id="ARBA00093462"/>
    </source>
</evidence>
<evidence type="ECO:0000259" key="3">
    <source>
        <dbReference type="Pfam" id="PF07261"/>
    </source>
</evidence>
<dbReference type="InterPro" id="IPR046258">
    <property type="entry name" value="DUF6291"/>
</dbReference>
<feature type="compositionally biased region" description="Basic and acidic residues" evidence="2">
    <location>
        <begin position="71"/>
        <end position="91"/>
    </location>
</feature>
<dbReference type="SUPFAM" id="SSF158499">
    <property type="entry name" value="DnaD domain-like"/>
    <property type="match status" value="1"/>
</dbReference>
<name>A0A9D1CYG7_9FIRM</name>
<protein>
    <submittedName>
        <fullName evidence="5">DnaD domain protein</fullName>
    </submittedName>
</protein>
<gene>
    <name evidence="5" type="ORF">IAB27_03815</name>
</gene>
<dbReference type="Pfam" id="PF07261">
    <property type="entry name" value="DnaB_2"/>
    <property type="match status" value="1"/>
</dbReference>
<dbReference type="EMBL" id="DVFV01000069">
    <property type="protein sequence ID" value="HIQ90737.1"/>
    <property type="molecule type" value="Genomic_DNA"/>
</dbReference>
<evidence type="ECO:0000313" key="5">
    <source>
        <dbReference type="EMBL" id="HIQ90737.1"/>
    </source>
</evidence>
<dbReference type="Gene3D" id="1.10.10.630">
    <property type="entry name" value="DnaD domain-like"/>
    <property type="match status" value="1"/>
</dbReference>
<proteinExistence type="inferred from homology"/>
<feature type="domain" description="DnaB/C C-terminal" evidence="3">
    <location>
        <begin position="120"/>
        <end position="187"/>
    </location>
</feature>
<dbReference type="Proteomes" id="UP000886786">
    <property type="component" value="Unassembled WGS sequence"/>
</dbReference>
<feature type="region of interest" description="Disordered" evidence="2">
    <location>
        <begin position="47"/>
        <end position="107"/>
    </location>
</feature>
<comment type="similarity">
    <text evidence="1">Belongs to the DnaB/DnaD family.</text>
</comment>
<organism evidence="5 6">
    <name type="scientific">Candidatus Coprosoma intestinipullorum</name>
    <dbReference type="NCBI Taxonomy" id="2840752"/>
    <lineage>
        <taxon>Bacteria</taxon>
        <taxon>Bacillati</taxon>
        <taxon>Bacillota</taxon>
        <taxon>Bacillota incertae sedis</taxon>
        <taxon>Candidatus Coprosoma</taxon>
    </lineage>
</organism>
<dbReference type="InterPro" id="IPR034829">
    <property type="entry name" value="DnaD-like_sf"/>
</dbReference>
<feature type="domain" description="DUF6291" evidence="4">
    <location>
        <begin position="4"/>
        <end position="77"/>
    </location>
</feature>
<evidence type="ECO:0000313" key="6">
    <source>
        <dbReference type="Proteomes" id="UP000886786"/>
    </source>
</evidence>
<dbReference type="PANTHER" id="PTHR37293:SF5">
    <property type="entry name" value="DNA REPLICATION PROTEIN"/>
    <property type="match status" value="1"/>
</dbReference>
<dbReference type="PANTHER" id="PTHR37293">
    <property type="entry name" value="PHAGE REPLICATION PROTEIN-RELATED"/>
    <property type="match status" value="1"/>
</dbReference>
<dbReference type="Pfam" id="PF19808">
    <property type="entry name" value="DUF6291"/>
    <property type="match status" value="1"/>
</dbReference>